<dbReference type="NCBIfam" id="TIGR01690">
    <property type="entry name" value="ICE_RAQPRD"/>
    <property type="match status" value="1"/>
</dbReference>
<accession>A0A829Y7Z8</accession>
<feature type="compositionally biased region" description="Basic and acidic residues" evidence="1">
    <location>
        <begin position="88"/>
        <end position="107"/>
    </location>
</feature>
<protein>
    <recommendedName>
        <fullName evidence="5">Raqprd family integrative conjugative element protein</fullName>
    </recommendedName>
</protein>
<proteinExistence type="predicted"/>
<feature type="chain" id="PRO_5032739771" description="Raqprd family integrative conjugative element protein" evidence="2">
    <location>
        <begin position="25"/>
        <end position="107"/>
    </location>
</feature>
<dbReference type="RefSeq" id="WP_129640800.1">
    <property type="nucleotide sequence ID" value="NZ_BLJN01000001.1"/>
</dbReference>
<keyword evidence="2" id="KW-0732">Signal</keyword>
<evidence type="ECO:0000256" key="2">
    <source>
        <dbReference type="SAM" id="SignalP"/>
    </source>
</evidence>
<evidence type="ECO:0000313" key="4">
    <source>
        <dbReference type="Proteomes" id="UP000445000"/>
    </source>
</evidence>
<dbReference type="AlphaFoldDB" id="A0A829Y7Z8"/>
<dbReference type="InterPro" id="IPR019110">
    <property type="entry name" value="Uncharacterised_RAQPRD"/>
</dbReference>
<sequence length="107" mass="11981">MKTQPRLWAVTLAVGLSLCQPATADSDLENARLAALMRQLDVLDRLAAQSASSPPANTRYHFDYARLRQDLVRIRTGIEDYLSPSRAQPRDPDTLSGEYRREGVPAR</sequence>
<keyword evidence="4" id="KW-1185">Reference proteome</keyword>
<reference evidence="4" key="1">
    <citation type="submission" date="2020-01" db="EMBL/GenBank/DDBJ databases">
        <title>'Steroidobacter agaridevorans' sp. nov., agar-degrading bacteria isolated from rhizosphere soils.</title>
        <authorList>
            <person name="Ikenaga M."/>
            <person name="Kataoka M."/>
            <person name="Murouchi A."/>
            <person name="Katsuragi S."/>
            <person name="Sakai M."/>
        </authorList>
    </citation>
    <scope>NUCLEOTIDE SEQUENCE [LARGE SCALE GENOMIC DNA]</scope>
    <source>
        <strain evidence="4">YU21-B</strain>
    </source>
</reference>
<dbReference type="EMBL" id="BLJN01000001">
    <property type="protein sequence ID" value="GFE79163.1"/>
    <property type="molecule type" value="Genomic_DNA"/>
</dbReference>
<dbReference type="Proteomes" id="UP000445000">
    <property type="component" value="Unassembled WGS sequence"/>
</dbReference>
<feature type="signal peptide" evidence="2">
    <location>
        <begin position="1"/>
        <end position="24"/>
    </location>
</feature>
<evidence type="ECO:0000313" key="3">
    <source>
        <dbReference type="EMBL" id="GFE79163.1"/>
    </source>
</evidence>
<gene>
    <name evidence="3" type="ORF">GCM10011487_11630</name>
</gene>
<organism evidence="3 4">
    <name type="scientific">Steroidobacter agaridevorans</name>
    <dbReference type="NCBI Taxonomy" id="2695856"/>
    <lineage>
        <taxon>Bacteria</taxon>
        <taxon>Pseudomonadati</taxon>
        <taxon>Pseudomonadota</taxon>
        <taxon>Gammaproteobacteria</taxon>
        <taxon>Steroidobacterales</taxon>
        <taxon>Steroidobacteraceae</taxon>
        <taxon>Steroidobacter</taxon>
    </lineage>
</organism>
<dbReference type="Pfam" id="PF09686">
    <property type="entry name" value="Plasmid_RAQPRD"/>
    <property type="match status" value="1"/>
</dbReference>
<evidence type="ECO:0008006" key="5">
    <source>
        <dbReference type="Google" id="ProtNLM"/>
    </source>
</evidence>
<comment type="caution">
    <text evidence="3">The sequence shown here is derived from an EMBL/GenBank/DDBJ whole genome shotgun (WGS) entry which is preliminary data.</text>
</comment>
<evidence type="ECO:0000256" key="1">
    <source>
        <dbReference type="SAM" id="MobiDB-lite"/>
    </source>
</evidence>
<feature type="region of interest" description="Disordered" evidence="1">
    <location>
        <begin position="82"/>
        <end position="107"/>
    </location>
</feature>
<name>A0A829Y7Z8_9GAMM</name>